<dbReference type="SUPFAM" id="SSF81324">
    <property type="entry name" value="Voltage-gated potassium channels"/>
    <property type="match status" value="1"/>
</dbReference>
<reference evidence="9" key="1">
    <citation type="submission" date="2016-10" db="EMBL/GenBank/DDBJ databases">
        <authorList>
            <person name="Benchimol M."/>
            <person name="Almeida L.G."/>
            <person name="Vasconcelos A.T."/>
            <person name="Perreira-Neves A."/>
            <person name="Rosa I.A."/>
            <person name="Tasca T."/>
            <person name="Bogo M.R."/>
            <person name="de Souza W."/>
        </authorList>
    </citation>
    <scope>NUCLEOTIDE SEQUENCE [LARGE SCALE GENOMIC DNA]</scope>
    <source>
        <strain evidence="9">K</strain>
    </source>
</reference>
<dbReference type="InterPro" id="IPR027359">
    <property type="entry name" value="Volt_channel_dom_sf"/>
</dbReference>
<dbReference type="Proteomes" id="UP000179807">
    <property type="component" value="Unassembled WGS sequence"/>
</dbReference>
<evidence type="ECO:0000256" key="4">
    <source>
        <dbReference type="ARBA" id="ARBA00023136"/>
    </source>
</evidence>
<dbReference type="GO" id="GO:0036128">
    <property type="term" value="C:CatSper complex"/>
    <property type="evidence" value="ECO:0007669"/>
    <property type="project" value="InterPro"/>
</dbReference>
<feature type="region of interest" description="Disordered" evidence="6">
    <location>
        <begin position="1"/>
        <end position="26"/>
    </location>
</feature>
<dbReference type="OrthoDB" id="416585at2759"/>
<name>A0A1J4KPX3_9EUKA</name>
<evidence type="ECO:0000313" key="10">
    <source>
        <dbReference type="Proteomes" id="UP000179807"/>
    </source>
</evidence>
<keyword evidence="2 7" id="KW-0812">Transmembrane</keyword>
<feature type="transmembrane region" description="Helical" evidence="7">
    <location>
        <begin position="263"/>
        <end position="288"/>
    </location>
</feature>
<feature type="domain" description="Ion transport" evidence="8">
    <location>
        <begin position="127"/>
        <end position="371"/>
    </location>
</feature>
<dbReference type="EMBL" id="MLAK01000544">
    <property type="protein sequence ID" value="OHT13291.1"/>
    <property type="molecule type" value="Genomic_DNA"/>
</dbReference>
<evidence type="ECO:0000313" key="9">
    <source>
        <dbReference type="EMBL" id="OHT13291.1"/>
    </source>
</evidence>
<dbReference type="Gene3D" id="1.20.120.350">
    <property type="entry name" value="Voltage-gated potassium channels. Chain C"/>
    <property type="match status" value="1"/>
</dbReference>
<dbReference type="GO" id="GO:0009566">
    <property type="term" value="P:fertilization"/>
    <property type="evidence" value="ECO:0007669"/>
    <property type="project" value="TreeGrafter"/>
</dbReference>
<keyword evidence="10" id="KW-1185">Reference proteome</keyword>
<evidence type="ECO:0000256" key="7">
    <source>
        <dbReference type="SAM" id="Phobius"/>
    </source>
</evidence>
<keyword evidence="5" id="KW-0175">Coiled coil</keyword>
<dbReference type="VEuPathDB" id="TrichDB:TRFO_16618"/>
<organism evidence="9 10">
    <name type="scientific">Tritrichomonas foetus</name>
    <dbReference type="NCBI Taxonomy" id="1144522"/>
    <lineage>
        <taxon>Eukaryota</taxon>
        <taxon>Metamonada</taxon>
        <taxon>Parabasalia</taxon>
        <taxon>Tritrichomonadida</taxon>
        <taxon>Tritrichomonadidae</taxon>
        <taxon>Tritrichomonas</taxon>
    </lineage>
</organism>
<dbReference type="AlphaFoldDB" id="A0A1J4KPX3"/>
<dbReference type="InterPro" id="IPR005821">
    <property type="entry name" value="Ion_trans_dom"/>
</dbReference>
<feature type="transmembrane region" description="Helical" evidence="7">
    <location>
        <begin position="308"/>
        <end position="325"/>
    </location>
</feature>
<evidence type="ECO:0000256" key="1">
    <source>
        <dbReference type="ARBA" id="ARBA00004141"/>
    </source>
</evidence>
<dbReference type="RefSeq" id="XP_068366427.1">
    <property type="nucleotide sequence ID" value="XM_068499091.1"/>
</dbReference>
<dbReference type="InterPro" id="IPR028747">
    <property type="entry name" value="CatSper2"/>
</dbReference>
<keyword evidence="4 7" id="KW-0472">Membrane</keyword>
<comment type="caution">
    <text evidence="9">The sequence shown here is derived from an EMBL/GenBank/DDBJ whole genome shotgun (WGS) entry which is preliminary data.</text>
</comment>
<dbReference type="GO" id="GO:0005227">
    <property type="term" value="F:calcium-activated cation channel activity"/>
    <property type="evidence" value="ECO:0007669"/>
    <property type="project" value="InterPro"/>
</dbReference>
<protein>
    <recommendedName>
        <fullName evidence="8">Ion transport domain-containing protein</fullName>
    </recommendedName>
</protein>
<feature type="compositionally biased region" description="Acidic residues" evidence="6">
    <location>
        <begin position="1"/>
        <end position="12"/>
    </location>
</feature>
<accession>A0A1J4KPX3</accession>
<feature type="transmembrane region" description="Helical" evidence="7">
    <location>
        <begin position="193"/>
        <end position="215"/>
    </location>
</feature>
<dbReference type="GO" id="GO:0030317">
    <property type="term" value="P:flagellated sperm motility"/>
    <property type="evidence" value="ECO:0007669"/>
    <property type="project" value="InterPro"/>
</dbReference>
<gene>
    <name evidence="9" type="ORF">TRFO_16618</name>
</gene>
<evidence type="ECO:0000256" key="5">
    <source>
        <dbReference type="SAM" id="Coils"/>
    </source>
</evidence>
<dbReference type="PANTHER" id="PTHR46923">
    <property type="entry name" value="CATION CHANNEL SPERM-ASSOCIATED PROTEIN 2"/>
    <property type="match status" value="1"/>
</dbReference>
<proteinExistence type="predicted"/>
<dbReference type="PANTHER" id="PTHR46923:SF1">
    <property type="entry name" value="CATION CHANNEL SPERM-ASSOCIATED PROTEIN 2"/>
    <property type="match status" value="1"/>
</dbReference>
<keyword evidence="3 7" id="KW-1133">Transmembrane helix</keyword>
<comment type="subcellular location">
    <subcellularLocation>
        <location evidence="1">Membrane</location>
        <topology evidence="1">Multi-pass membrane protein</topology>
    </subcellularLocation>
</comment>
<evidence type="ECO:0000256" key="2">
    <source>
        <dbReference type="ARBA" id="ARBA00022692"/>
    </source>
</evidence>
<feature type="transmembrane region" description="Helical" evidence="7">
    <location>
        <begin position="127"/>
        <end position="148"/>
    </location>
</feature>
<feature type="coiled-coil region" evidence="5">
    <location>
        <begin position="357"/>
        <end position="394"/>
    </location>
</feature>
<dbReference type="GeneID" id="94833795"/>
<evidence type="ECO:0000259" key="8">
    <source>
        <dbReference type="Pfam" id="PF00520"/>
    </source>
</evidence>
<evidence type="ECO:0000256" key="3">
    <source>
        <dbReference type="ARBA" id="ARBA00022989"/>
    </source>
</evidence>
<feature type="transmembrane region" description="Helical" evidence="7">
    <location>
        <begin position="337"/>
        <end position="361"/>
    </location>
</feature>
<dbReference type="GO" id="GO:0048240">
    <property type="term" value="P:sperm capacitation"/>
    <property type="evidence" value="ECO:0007669"/>
    <property type="project" value="TreeGrafter"/>
</dbReference>
<sequence length="497" mass="58675">MKSTFEDDDDSDNSNNEEFKTPEESGSISLRSMLLRHQLEQEVRFMKCEQFTNSYYLTTTSHSDPSNYQKSLERLLRNTPHQNISNPALIREDPPVHEKIERLRKKVRYKYHVPFFYTAYKIYYSNLFHGVITFILLFNIFTSVYMLSADEEKNALTFQVFRNLEFCFTMIYWCEAFLKVAAKRSSILRDTTFMIDLIFLIITSIPSGFLVLIFVELNKNIESLEPYLAITEIMCSLRSFRLITRTKALRKTLATMQKPIIDLICYSIFIFVFIYIFTIFAMNIFYSYTTSKDPDLEFNYKYSTFGEALVTVFQILTFDNWLLMYEDIIKVYYKWPTVIFFIVWLWVGAFVLGNIYIAVLVDSLKHVSENAKELEKNENKAKKAVRERQKYAKSGKNADKFSAKRQLEGVDIAKKVRQIYMQFDDFESGRENKTIEANKEEIIRLLNHMGENFETKCENDDLFEYFKVLCQLSDNIVEMEQLDLIAAQAIHNCLEKK</sequence>
<dbReference type="Gene3D" id="1.10.287.70">
    <property type="match status" value="1"/>
</dbReference>
<evidence type="ECO:0000256" key="6">
    <source>
        <dbReference type="SAM" id="MobiDB-lite"/>
    </source>
</evidence>
<dbReference type="Pfam" id="PF00520">
    <property type="entry name" value="Ion_trans"/>
    <property type="match status" value="1"/>
</dbReference>